<name>A0ABS2NPQ1_9FIRM</name>
<sequence>MYYDKLSHSSADSIRNTGTKIIITKAGLRGYLSSISNNSSRLDCFIVSKENDEIVGEVVINSIDWQNRSASTRIAIYQEKDYNKKYGTEGLQIALSYAFGMYNLHRIELQVYSFNERAIHVYEKIGFKKEGVLRDALYFENKYHDAIVMSILVKEFKK</sequence>
<organism evidence="2 3">
    <name type="scientific">Alkaliphilus hydrothermalis</name>
    <dbReference type="NCBI Taxonomy" id="1482730"/>
    <lineage>
        <taxon>Bacteria</taxon>
        <taxon>Bacillati</taxon>
        <taxon>Bacillota</taxon>
        <taxon>Clostridia</taxon>
        <taxon>Peptostreptococcales</taxon>
        <taxon>Natronincolaceae</taxon>
        <taxon>Alkaliphilus</taxon>
    </lineage>
</organism>
<feature type="domain" description="N-acetyltransferase" evidence="1">
    <location>
        <begin position="1"/>
        <end position="154"/>
    </location>
</feature>
<reference evidence="2 3" key="1">
    <citation type="submission" date="2021-01" db="EMBL/GenBank/DDBJ databases">
        <title>Genomic Encyclopedia of Type Strains, Phase IV (KMG-IV): sequencing the most valuable type-strain genomes for metagenomic binning, comparative biology and taxonomic classification.</title>
        <authorList>
            <person name="Goeker M."/>
        </authorList>
    </citation>
    <scope>NUCLEOTIDE SEQUENCE [LARGE SCALE GENOMIC DNA]</scope>
    <source>
        <strain evidence="2 3">DSM 25890</strain>
    </source>
</reference>
<dbReference type="PANTHER" id="PTHR43415">
    <property type="entry name" value="SPERMIDINE N(1)-ACETYLTRANSFERASE"/>
    <property type="match status" value="1"/>
</dbReference>
<proteinExistence type="predicted"/>
<evidence type="ECO:0000259" key="1">
    <source>
        <dbReference type="PROSITE" id="PS51186"/>
    </source>
</evidence>
<dbReference type="Gene3D" id="3.40.630.30">
    <property type="match status" value="1"/>
</dbReference>
<gene>
    <name evidence="2" type="ORF">JOC73_001488</name>
</gene>
<comment type="caution">
    <text evidence="2">The sequence shown here is derived from an EMBL/GenBank/DDBJ whole genome shotgun (WGS) entry which is preliminary data.</text>
</comment>
<dbReference type="InterPro" id="IPR016181">
    <property type="entry name" value="Acyl_CoA_acyltransferase"/>
</dbReference>
<dbReference type="RefSeq" id="WP_204401611.1">
    <property type="nucleotide sequence ID" value="NZ_JAFBEE010000008.1"/>
</dbReference>
<dbReference type="Proteomes" id="UP001314796">
    <property type="component" value="Unassembled WGS sequence"/>
</dbReference>
<accession>A0ABS2NPQ1</accession>
<protein>
    <submittedName>
        <fullName evidence="2">RimJ/RimL family protein N-acetyltransferase</fullName>
    </submittedName>
</protein>
<evidence type="ECO:0000313" key="3">
    <source>
        <dbReference type="Proteomes" id="UP001314796"/>
    </source>
</evidence>
<dbReference type="SUPFAM" id="SSF55729">
    <property type="entry name" value="Acyl-CoA N-acyltransferases (Nat)"/>
    <property type="match status" value="1"/>
</dbReference>
<dbReference type="Pfam" id="PF13420">
    <property type="entry name" value="Acetyltransf_4"/>
    <property type="match status" value="1"/>
</dbReference>
<dbReference type="PROSITE" id="PS51186">
    <property type="entry name" value="GNAT"/>
    <property type="match status" value="1"/>
</dbReference>
<dbReference type="PANTHER" id="PTHR43415:SF3">
    <property type="entry name" value="GNAT-FAMILY ACETYLTRANSFERASE"/>
    <property type="match status" value="1"/>
</dbReference>
<dbReference type="EMBL" id="JAFBEE010000008">
    <property type="protein sequence ID" value="MBM7614926.1"/>
    <property type="molecule type" value="Genomic_DNA"/>
</dbReference>
<evidence type="ECO:0000313" key="2">
    <source>
        <dbReference type="EMBL" id="MBM7614926.1"/>
    </source>
</evidence>
<dbReference type="InterPro" id="IPR000182">
    <property type="entry name" value="GNAT_dom"/>
</dbReference>
<keyword evidence="3" id="KW-1185">Reference proteome</keyword>